<proteinExistence type="predicted"/>
<sequence length="440" mass="47166">MEEQWQAEVEVPSYFLCPITLDVMRDPVTLPTGITYDRHAIHRWLRLAGATKSATCPLTKLPVAPDCDPTPNHTLRRLIHSWCELHLSDAVEQRVVVSRPLKTASTDDNRARLAKLVSLMTDVNRRESETLATLREIRDAAAEGEQGRKLVAALPGAADALFAVLARTSAPETANAALDVICLLRLSESERCLVRVVDRDGMELVDALVSMLQRSDAEAASRARAALLLADVTAGMSPNRAVSLPEQVFVESVRLLRDDDCGASTKAALRVLAGATSHGRNRIKAAEAGAVSALVDVLLADGGRRRSCCELALCALDRLCGCVEGRAALVAHGAGVAAVGEKVVGTSAAASGKAVRVLRSVARHAATAEVLREMAATGTVGKLCLVAASAVGTGSEDEHWCDERTRERARETLRLHGRAWRSSPCLHPKMQALYPCSFDL</sequence>
<organism evidence="1 2">
    <name type="scientific">Avena sativa</name>
    <name type="common">Oat</name>
    <dbReference type="NCBI Taxonomy" id="4498"/>
    <lineage>
        <taxon>Eukaryota</taxon>
        <taxon>Viridiplantae</taxon>
        <taxon>Streptophyta</taxon>
        <taxon>Embryophyta</taxon>
        <taxon>Tracheophyta</taxon>
        <taxon>Spermatophyta</taxon>
        <taxon>Magnoliopsida</taxon>
        <taxon>Liliopsida</taxon>
        <taxon>Poales</taxon>
        <taxon>Poaceae</taxon>
        <taxon>BOP clade</taxon>
        <taxon>Pooideae</taxon>
        <taxon>Poodae</taxon>
        <taxon>Poeae</taxon>
        <taxon>Poeae Chloroplast Group 1 (Aveneae type)</taxon>
        <taxon>Aveninae</taxon>
        <taxon>Avena</taxon>
    </lineage>
</organism>
<evidence type="ECO:0000313" key="1">
    <source>
        <dbReference type="EnsemblPlants" id="AVESA.00010b.r2.5DG0936280.1.CDS.1"/>
    </source>
</evidence>
<dbReference type="EnsemblPlants" id="AVESA.00010b.r2.5DG0936280.1">
    <property type="protein sequence ID" value="AVESA.00010b.r2.5DG0936280.1.CDS.1"/>
    <property type="gene ID" value="AVESA.00010b.r2.5DG0936280"/>
</dbReference>
<keyword evidence="2" id="KW-1185">Reference proteome</keyword>
<protein>
    <submittedName>
        <fullName evidence="1">Uncharacterized protein</fullName>
    </submittedName>
</protein>
<reference evidence="1" key="1">
    <citation type="submission" date="2021-05" db="EMBL/GenBank/DDBJ databases">
        <authorList>
            <person name="Scholz U."/>
            <person name="Mascher M."/>
            <person name="Fiebig A."/>
        </authorList>
    </citation>
    <scope>NUCLEOTIDE SEQUENCE [LARGE SCALE GENOMIC DNA]</scope>
</reference>
<reference evidence="1" key="2">
    <citation type="submission" date="2025-09" db="UniProtKB">
        <authorList>
            <consortium name="EnsemblPlants"/>
        </authorList>
    </citation>
    <scope>IDENTIFICATION</scope>
</reference>
<evidence type="ECO:0000313" key="2">
    <source>
        <dbReference type="Proteomes" id="UP001732700"/>
    </source>
</evidence>
<name>A0ACD5Y9R6_AVESA</name>
<accession>A0ACD5Y9R6</accession>
<dbReference type="Proteomes" id="UP001732700">
    <property type="component" value="Chromosome 5D"/>
</dbReference>